<dbReference type="AlphaFoldDB" id="A0A7K0G4A4"/>
<name>A0A7K0G4A4_9SPHI</name>
<keyword evidence="2" id="KW-1185">Reference proteome</keyword>
<dbReference type="OrthoDB" id="1454113at2"/>
<sequence>MMIAREYEYLLSKVYCGGMFSQYIMNAGGYLQMQQEYNNLNAFETATGQMEKEYVFRKSFLIIRNYVQQAIKDGLKNFQLEIQADGINKLSYMTGTSNQNFFDKKSLDQIIGMANPVFKQYSLKN</sequence>
<reference evidence="1 2" key="1">
    <citation type="submission" date="2019-11" db="EMBL/GenBank/DDBJ databases">
        <title>Pedobacter petrophilus genome.</title>
        <authorList>
            <person name="Feldbauer M.J."/>
            <person name="Newman J.D."/>
        </authorList>
    </citation>
    <scope>NUCLEOTIDE SEQUENCE [LARGE SCALE GENOMIC DNA]</scope>
    <source>
        <strain evidence="1 2">LMG 29686</strain>
    </source>
</reference>
<protein>
    <submittedName>
        <fullName evidence="1">Uncharacterized protein</fullName>
    </submittedName>
</protein>
<accession>A0A7K0G4A4</accession>
<dbReference type="EMBL" id="WKKH01000063">
    <property type="protein sequence ID" value="MRX78635.1"/>
    <property type="molecule type" value="Genomic_DNA"/>
</dbReference>
<organism evidence="1 2">
    <name type="scientific">Pedobacter petrophilus</name>
    <dbReference type="NCBI Taxonomy" id="1908241"/>
    <lineage>
        <taxon>Bacteria</taxon>
        <taxon>Pseudomonadati</taxon>
        <taxon>Bacteroidota</taxon>
        <taxon>Sphingobacteriia</taxon>
        <taxon>Sphingobacteriales</taxon>
        <taxon>Sphingobacteriaceae</taxon>
        <taxon>Pedobacter</taxon>
    </lineage>
</organism>
<evidence type="ECO:0000313" key="2">
    <source>
        <dbReference type="Proteomes" id="UP000487757"/>
    </source>
</evidence>
<gene>
    <name evidence="1" type="ORF">GJU39_21375</name>
</gene>
<dbReference type="RefSeq" id="WP_154283039.1">
    <property type="nucleotide sequence ID" value="NZ_JBHUJQ010000001.1"/>
</dbReference>
<comment type="caution">
    <text evidence="1">The sequence shown here is derived from an EMBL/GenBank/DDBJ whole genome shotgun (WGS) entry which is preliminary data.</text>
</comment>
<proteinExistence type="predicted"/>
<dbReference type="Proteomes" id="UP000487757">
    <property type="component" value="Unassembled WGS sequence"/>
</dbReference>
<evidence type="ECO:0000313" key="1">
    <source>
        <dbReference type="EMBL" id="MRX78635.1"/>
    </source>
</evidence>